<feature type="domain" description="Outer membrane protein assembly factor BamE" evidence="5">
    <location>
        <begin position="30"/>
        <end position="106"/>
    </location>
</feature>
<evidence type="ECO:0000256" key="4">
    <source>
        <dbReference type="SAM" id="SignalP"/>
    </source>
</evidence>
<accession>A0ABZ2C4I8</accession>
<evidence type="ECO:0000259" key="5">
    <source>
        <dbReference type="Pfam" id="PF04355"/>
    </source>
</evidence>
<dbReference type="RefSeq" id="WP_331256448.1">
    <property type="nucleotide sequence ID" value="NZ_CP133270.1"/>
</dbReference>
<evidence type="ECO:0000313" key="7">
    <source>
        <dbReference type="Proteomes" id="UP001330434"/>
    </source>
</evidence>
<keyword evidence="7" id="KW-1185">Reference proteome</keyword>
<keyword evidence="1 4" id="KW-0732">Signal</keyword>
<dbReference type="InterPro" id="IPR026592">
    <property type="entry name" value="BamE"/>
</dbReference>
<name>A0ABZ2C4I8_9PROT</name>
<dbReference type="PROSITE" id="PS51257">
    <property type="entry name" value="PROKAR_LIPOPROTEIN"/>
    <property type="match status" value="1"/>
</dbReference>
<dbReference type="Proteomes" id="UP001330434">
    <property type="component" value="Chromosome"/>
</dbReference>
<sequence length="154" mass="17140">MLHTKRSSSLLASLFLSFSLLGCAQVDVHGHHIDPETLDTIEMGKTTKEEVVEILGTPASVATFQDNTWYYISEKTRRTVSFMKPDVLESRTVILSFDDKGRVKDIQEKGAQDKKVVAHVGRSTPTAGRSFGFFEQLLGNVGRLGKPDQDELEK</sequence>
<keyword evidence="3" id="KW-0998">Cell outer membrane</keyword>
<gene>
    <name evidence="6" type="ORF">Bealeia1_00045</name>
</gene>
<dbReference type="InterPro" id="IPR007450">
    <property type="entry name" value="BamE_dom"/>
</dbReference>
<dbReference type="Gene3D" id="3.30.1450.10">
    <property type="match status" value="1"/>
</dbReference>
<dbReference type="PANTHER" id="PTHR37482">
    <property type="entry name" value="OUTER MEMBRANE PROTEIN ASSEMBLY FACTOR BAME"/>
    <property type="match status" value="1"/>
</dbReference>
<dbReference type="Pfam" id="PF04355">
    <property type="entry name" value="BamE"/>
    <property type="match status" value="1"/>
</dbReference>
<evidence type="ECO:0000256" key="2">
    <source>
        <dbReference type="ARBA" id="ARBA00023136"/>
    </source>
</evidence>
<evidence type="ECO:0000256" key="1">
    <source>
        <dbReference type="ARBA" id="ARBA00022729"/>
    </source>
</evidence>
<dbReference type="InterPro" id="IPR037873">
    <property type="entry name" value="BamE-like"/>
</dbReference>
<evidence type="ECO:0000256" key="3">
    <source>
        <dbReference type="ARBA" id="ARBA00023237"/>
    </source>
</evidence>
<feature type="signal peptide" evidence="4">
    <location>
        <begin position="1"/>
        <end position="24"/>
    </location>
</feature>
<dbReference type="EMBL" id="CP133270">
    <property type="protein sequence ID" value="WVX65879.1"/>
    <property type="molecule type" value="Genomic_DNA"/>
</dbReference>
<evidence type="ECO:0000313" key="6">
    <source>
        <dbReference type="EMBL" id="WVX65879.1"/>
    </source>
</evidence>
<reference evidence="6 7" key="1">
    <citation type="journal article" date="2024" name="Environ. Microbiol.">
        <title>Novel evolutionary insights on the interactions of the Holosporales (Alphaproteobacteria) with eukaryotic hosts from comparative genomics.</title>
        <authorList>
            <person name="Giovannini M."/>
            <person name="Petroni G."/>
            <person name="Castelli M."/>
        </authorList>
    </citation>
    <scope>NUCLEOTIDE SEQUENCE [LARGE SCALE GENOMIC DNA]</scope>
    <source>
        <strain evidence="6 7">US_Bl 15I1</strain>
    </source>
</reference>
<protein>
    <submittedName>
        <fullName evidence="6">Outer membrane protein assembly factor BamE domain protein</fullName>
    </submittedName>
</protein>
<feature type="chain" id="PRO_5047471677" evidence="4">
    <location>
        <begin position="25"/>
        <end position="154"/>
    </location>
</feature>
<organism evidence="6 7">
    <name type="scientific">Candidatus Bealeia paramacronuclearis</name>
    <dbReference type="NCBI Taxonomy" id="1921001"/>
    <lineage>
        <taxon>Bacteria</taxon>
        <taxon>Pseudomonadati</taxon>
        <taxon>Pseudomonadota</taxon>
        <taxon>Alphaproteobacteria</taxon>
        <taxon>Holosporales</taxon>
        <taxon>Holosporaceae</taxon>
        <taxon>Candidatus Bealeia</taxon>
    </lineage>
</organism>
<proteinExistence type="predicted"/>
<dbReference type="PANTHER" id="PTHR37482:SF1">
    <property type="entry name" value="OUTER MEMBRANE PROTEIN ASSEMBLY FACTOR BAME"/>
    <property type="match status" value="1"/>
</dbReference>
<keyword evidence="2" id="KW-0472">Membrane</keyword>